<feature type="compositionally biased region" description="Acidic residues" evidence="1">
    <location>
        <begin position="461"/>
        <end position="473"/>
    </location>
</feature>
<dbReference type="Proteomes" id="UP000242457">
    <property type="component" value="Unassembled WGS sequence"/>
</dbReference>
<gene>
    <name evidence="3" type="ORF">APICC_00487</name>
</gene>
<dbReference type="EMBL" id="KZ288312">
    <property type="protein sequence ID" value="PBC28422.1"/>
    <property type="molecule type" value="Genomic_DNA"/>
</dbReference>
<feature type="signal peptide" evidence="2">
    <location>
        <begin position="1"/>
        <end position="18"/>
    </location>
</feature>
<sequence>MFIITFLSTVLILSRGKARRIVDGVNVDGSNWDPFLLISKDLYESPNYDITHWVRQLHLQQCAFVEIGEGFCALFVELRSIPSESKVLDSSEVGEFFLGNCPCLTLHTWELCSPELTKLRKTDCTFNEATPYSNTSARVHRRLCDITSLVENASSCDCSIPIAGQGLYKTKGFPTCFLNPLPESLCSPRGVCGIAQCTASTIKGIHTSQCDPNCHQRQPFCEEIGPSTSVPAEINSLWSRWSTPKCNNSCGRGFMVEIASCQDQRKTSHRLHRARIVLVSLRSFQEVPSNSLTMTKGVNFSSCPDTFVKCYCEVNTVDGIMRATRLTEPCISIEGCIASNSGTFTFEGELDPGNNIDLDDVYENDDRERFEDTLCYSDSVRMPRRNLLQVRGVEQEDDYVVRENRVENNKFKDDRGYRSVLRRRSGDEANYRNQDEEEDLEDEDEDGDDEKRVFFAVARPDDDDDDDDDDEDTIGFRDSAKGRRIEEARSDYAAIAFEGKPEVDELQRNGHVQIRAAADDEECEDEVTEILQYYDYESTAGTIQIGLALELVALSILFWLLEF</sequence>
<keyword evidence="2" id="KW-0732">Signal</keyword>
<dbReference type="AlphaFoldDB" id="A0A2A3EAV0"/>
<feature type="chain" id="PRO_5012991552" evidence="2">
    <location>
        <begin position="19"/>
        <end position="563"/>
    </location>
</feature>
<keyword evidence="4" id="KW-1185">Reference proteome</keyword>
<reference evidence="3 4" key="1">
    <citation type="submission" date="2014-07" db="EMBL/GenBank/DDBJ databases">
        <title>Genomic and transcriptomic analysis on Apis cerana provide comprehensive insights into honey bee biology.</title>
        <authorList>
            <person name="Diao Q."/>
            <person name="Sun L."/>
            <person name="Zheng H."/>
            <person name="Zheng H."/>
            <person name="Xu S."/>
            <person name="Wang S."/>
            <person name="Zeng Z."/>
            <person name="Hu F."/>
            <person name="Su S."/>
            <person name="Wu J."/>
        </authorList>
    </citation>
    <scope>NUCLEOTIDE SEQUENCE [LARGE SCALE GENOMIC DNA]</scope>
    <source>
        <tissue evidence="3">Pupae without intestine</tissue>
    </source>
</reference>
<dbReference type="STRING" id="94128.A0A2A3EAV0"/>
<evidence type="ECO:0000313" key="4">
    <source>
        <dbReference type="Proteomes" id="UP000242457"/>
    </source>
</evidence>
<proteinExistence type="predicted"/>
<dbReference type="OrthoDB" id="6687237at2759"/>
<protein>
    <submittedName>
        <fullName evidence="3">Uncharacterized protein</fullName>
    </submittedName>
</protein>
<feature type="compositionally biased region" description="Acidic residues" evidence="1">
    <location>
        <begin position="435"/>
        <end position="448"/>
    </location>
</feature>
<organism evidence="3 4">
    <name type="scientific">Apis cerana cerana</name>
    <name type="common">Oriental honeybee</name>
    <dbReference type="NCBI Taxonomy" id="94128"/>
    <lineage>
        <taxon>Eukaryota</taxon>
        <taxon>Metazoa</taxon>
        <taxon>Ecdysozoa</taxon>
        <taxon>Arthropoda</taxon>
        <taxon>Hexapoda</taxon>
        <taxon>Insecta</taxon>
        <taxon>Pterygota</taxon>
        <taxon>Neoptera</taxon>
        <taxon>Endopterygota</taxon>
        <taxon>Hymenoptera</taxon>
        <taxon>Apocrita</taxon>
        <taxon>Aculeata</taxon>
        <taxon>Apoidea</taxon>
        <taxon>Anthophila</taxon>
        <taxon>Apidae</taxon>
        <taxon>Apis</taxon>
    </lineage>
</organism>
<name>A0A2A3EAV0_APICC</name>
<evidence type="ECO:0000313" key="3">
    <source>
        <dbReference type="EMBL" id="PBC28422.1"/>
    </source>
</evidence>
<accession>A0A2A3EAV0</accession>
<feature type="region of interest" description="Disordered" evidence="1">
    <location>
        <begin position="426"/>
        <end position="476"/>
    </location>
</feature>
<evidence type="ECO:0000256" key="1">
    <source>
        <dbReference type="SAM" id="MobiDB-lite"/>
    </source>
</evidence>
<evidence type="ECO:0000256" key="2">
    <source>
        <dbReference type="SAM" id="SignalP"/>
    </source>
</evidence>